<dbReference type="GO" id="GO:0004312">
    <property type="term" value="F:fatty acid synthase activity"/>
    <property type="evidence" value="ECO:0007669"/>
    <property type="project" value="TreeGrafter"/>
</dbReference>
<dbReference type="InterPro" id="IPR036736">
    <property type="entry name" value="ACP-like_sf"/>
</dbReference>
<dbReference type="CDD" id="cd08953">
    <property type="entry name" value="KR_2_SDR_x"/>
    <property type="match status" value="1"/>
</dbReference>
<dbReference type="Pfam" id="PF00550">
    <property type="entry name" value="PP-binding"/>
    <property type="match status" value="1"/>
</dbReference>
<dbReference type="Gene3D" id="1.10.1200.10">
    <property type="entry name" value="ACP-like"/>
    <property type="match status" value="1"/>
</dbReference>
<dbReference type="InterPro" id="IPR013968">
    <property type="entry name" value="PKS_KR"/>
</dbReference>
<dbReference type="PROSITE" id="PS50075">
    <property type="entry name" value="CARRIER"/>
    <property type="match status" value="1"/>
</dbReference>
<gene>
    <name evidence="7" type="ORF">C7459_12310</name>
</gene>
<dbReference type="GO" id="GO:0006633">
    <property type="term" value="P:fatty acid biosynthetic process"/>
    <property type="evidence" value="ECO:0007669"/>
    <property type="project" value="InterPro"/>
</dbReference>
<evidence type="ECO:0000259" key="6">
    <source>
        <dbReference type="PROSITE" id="PS52004"/>
    </source>
</evidence>
<dbReference type="Pfam" id="PF00109">
    <property type="entry name" value="ketoacyl-synt"/>
    <property type="match status" value="1"/>
</dbReference>
<dbReference type="SMART" id="SM00823">
    <property type="entry name" value="PKS_PP"/>
    <property type="match status" value="1"/>
</dbReference>
<dbReference type="SMART" id="SM00825">
    <property type="entry name" value="PKS_KS"/>
    <property type="match status" value="1"/>
</dbReference>
<dbReference type="Pfam" id="PF22621">
    <property type="entry name" value="CurL-like_PKS_C"/>
    <property type="match status" value="1"/>
</dbReference>
<dbReference type="RefSeq" id="WP_109691087.1">
    <property type="nucleotide sequence ID" value="NZ_QGGL01000023.1"/>
</dbReference>
<accession>A0A316D3C7</accession>
<name>A0A316D3C7_9BACL</name>
<dbReference type="Gene3D" id="1.10.1240.100">
    <property type="match status" value="1"/>
</dbReference>
<dbReference type="SMART" id="SM00822">
    <property type="entry name" value="PKS_KR"/>
    <property type="match status" value="1"/>
</dbReference>
<dbReference type="GO" id="GO:0031177">
    <property type="term" value="F:phosphopantetheine binding"/>
    <property type="evidence" value="ECO:0007669"/>
    <property type="project" value="InterPro"/>
</dbReference>
<protein>
    <submittedName>
        <fullName evidence="7">Polyketide synthase PksL</fullName>
    </submittedName>
</protein>
<dbReference type="InterPro" id="IPR057326">
    <property type="entry name" value="KR_dom"/>
</dbReference>
<evidence type="ECO:0000256" key="1">
    <source>
        <dbReference type="ARBA" id="ARBA00022450"/>
    </source>
</evidence>
<sequence>MSEPKFSLGLLNLDLVDDEEIKVQEVSNHDIAIIGMAVKMPLADSTDAFWENIRSGIDCIRPFPEERREDADRFYRYQKPNAPSANYLECGYLEEVDKFDAEFFRLTPQEANLTSPVHRLVLETAWTAMEDAGYGGNKLSGTSTGVFVGFLGDLEGYKYKEMIDEVDPASVPLSVAGNLASMITGRVAYTLNLKGPSMIIDTACSSSLVAVNQACHAIRSGSCDMAIAGGVRLSLFPVDKDNQKIGIESEDNATRAFDNQSSGSGLGEGVGMVLLKPLDQALRDRDSIHAVIKGSAVNQDGTSMGITAPNPVSQAAVMVQAWEDAGIDPETLSYIEVHGTGTKLGDTLEMDGLHGAFRRYTDKTQFCAISSVKTNIGHLYESAGIAGLVKTVMALKNRQLPPTLHFGQPNRRIDFTDSPVYVNNRLRAWEAAQTPRRAGVSSFGISGTNCHLVLEEAAPVQAAAVGQGPWILPLSARNQEALHELAARYEQHLAGHTQRMVDLCYTAGTGRHQHSHRMALLVTDATECRELLRASRGVSADVADGKRYHGVHRVISDDREHRSAGEITQQEFEQLNRSAQELVRQIAGGDRAPALLAQVCELYAQGAEIDWHTLYRAESPQRLHLPTYPFKRNRWWIDIPEERAAEREGTNSFFNVQWKRESLRASDARTHAGPVVVFKDHQGLGEQLGKRYREVGRRVIEVEVGETYERLTENHYRIAGLEADYEQLATDLATVPFDQVIHLLAIREQTGVTSVSELETSQRLGVLSLTWWVRALLHAGVEREIDIVLVAENARAVSGDEHVLQPENATLFGYGKVVRKEHPQLNCRCVDLDARTAVDDLWAELASQTSGYQTAYRAGVRYVEEFGAVELAQTTSQPVAIKPEGVYLITGGTGGIGLETARWMAAQERVHLVLVNRSPMPERSSWESLLETGADERLAGKIRDMLELEALGATVDCVSADVTDREALQGVLEGVRTKFGHLDGIVHGAGVGNAYGIAQRKPEEFQGVFAPKVYGTYMLDELTRADNLDFLLLYSSIATMFPATGQSDYTAANTYLDAFSEWRNRQGSKTVAINWATWSERGMAADNGFAIATLFKTLSSAAAMARMAEVLEREISSVLVGEIHYEWGSIETLGQYGFRLSPAIRARLDGRRTRSKRKERPTASSEPIRLTGREQGSFSEIETQLAQICKDALGMNEINVYDSFFELGADSILIKKMQADLEKVFPGSVAVADIFAYPTIAKLSQFLAEGEGMSQMKKEVKKENKAAVEILDQDVHDLFGQMEDGDLSIDQLVDKLFDL</sequence>
<dbReference type="InterPro" id="IPR050091">
    <property type="entry name" value="PKS_NRPS_Biosynth_Enz"/>
</dbReference>
<dbReference type="PANTHER" id="PTHR43775">
    <property type="entry name" value="FATTY ACID SYNTHASE"/>
    <property type="match status" value="1"/>
</dbReference>
<dbReference type="Gene3D" id="3.40.50.720">
    <property type="entry name" value="NAD(P)-binding Rossmann-like Domain"/>
    <property type="match status" value="1"/>
</dbReference>
<dbReference type="InterPro" id="IPR049490">
    <property type="entry name" value="C883_1060-like_KR_N"/>
</dbReference>
<dbReference type="GO" id="GO:0005737">
    <property type="term" value="C:cytoplasm"/>
    <property type="evidence" value="ECO:0007669"/>
    <property type="project" value="TreeGrafter"/>
</dbReference>
<dbReference type="SUPFAM" id="SSF51735">
    <property type="entry name" value="NAD(P)-binding Rossmann-fold domains"/>
    <property type="match status" value="2"/>
</dbReference>
<evidence type="ECO:0000313" key="8">
    <source>
        <dbReference type="Proteomes" id="UP000245634"/>
    </source>
</evidence>
<dbReference type="PANTHER" id="PTHR43775:SF37">
    <property type="entry name" value="SI:DKEY-61P9.11"/>
    <property type="match status" value="1"/>
</dbReference>
<keyword evidence="3" id="KW-0808">Transferase</keyword>
<dbReference type="InterPro" id="IPR018201">
    <property type="entry name" value="Ketoacyl_synth_AS"/>
</dbReference>
<keyword evidence="2" id="KW-0597">Phosphoprotein</keyword>
<keyword evidence="8" id="KW-1185">Reference proteome</keyword>
<dbReference type="SUPFAM" id="SSF53901">
    <property type="entry name" value="Thiolase-like"/>
    <property type="match status" value="1"/>
</dbReference>
<dbReference type="OrthoDB" id="9765680at2"/>
<dbReference type="GO" id="GO:0071770">
    <property type="term" value="P:DIM/DIP cell wall layer assembly"/>
    <property type="evidence" value="ECO:0007669"/>
    <property type="project" value="TreeGrafter"/>
</dbReference>
<dbReference type="Pfam" id="PF02801">
    <property type="entry name" value="Ketoacyl-synt_C"/>
    <property type="match status" value="1"/>
</dbReference>
<dbReference type="InterPro" id="IPR009081">
    <property type="entry name" value="PP-bd_ACP"/>
</dbReference>
<dbReference type="GO" id="GO:0005886">
    <property type="term" value="C:plasma membrane"/>
    <property type="evidence" value="ECO:0007669"/>
    <property type="project" value="TreeGrafter"/>
</dbReference>
<reference evidence="7 8" key="1">
    <citation type="submission" date="2018-05" db="EMBL/GenBank/DDBJ databases">
        <title>Genomic Encyclopedia of Type Strains, Phase IV (KMG-IV): sequencing the most valuable type-strain genomes for metagenomic binning, comparative biology and taxonomic classification.</title>
        <authorList>
            <person name="Goeker M."/>
        </authorList>
    </citation>
    <scope>NUCLEOTIDE SEQUENCE [LARGE SCALE GENOMIC DNA]</scope>
    <source>
        <strain evidence="7 8">DSM 18773</strain>
    </source>
</reference>
<dbReference type="Pfam" id="PF21394">
    <property type="entry name" value="Beta-ketacyl_N"/>
    <property type="match status" value="1"/>
</dbReference>
<feature type="domain" description="Ketosynthase family 3 (KS3)" evidence="6">
    <location>
        <begin position="28"/>
        <end position="456"/>
    </location>
</feature>
<proteinExistence type="predicted"/>
<dbReference type="Gene3D" id="3.40.47.10">
    <property type="match status" value="1"/>
</dbReference>
<dbReference type="PROSITE" id="PS00606">
    <property type="entry name" value="KS3_1"/>
    <property type="match status" value="1"/>
</dbReference>
<dbReference type="Pfam" id="PF08659">
    <property type="entry name" value="KR"/>
    <property type="match status" value="1"/>
</dbReference>
<dbReference type="InterPro" id="IPR014030">
    <property type="entry name" value="Ketoacyl_synth_N"/>
</dbReference>
<dbReference type="Proteomes" id="UP000245634">
    <property type="component" value="Unassembled WGS sequence"/>
</dbReference>
<keyword evidence="1" id="KW-0596">Phosphopantetheine</keyword>
<dbReference type="GO" id="GO:0004315">
    <property type="term" value="F:3-oxoacyl-[acyl-carrier-protein] synthase activity"/>
    <property type="evidence" value="ECO:0007669"/>
    <property type="project" value="InterPro"/>
</dbReference>
<dbReference type="InterPro" id="IPR014031">
    <property type="entry name" value="Ketoacyl_synth_C"/>
</dbReference>
<evidence type="ECO:0000256" key="2">
    <source>
        <dbReference type="ARBA" id="ARBA00022553"/>
    </source>
</evidence>
<feature type="domain" description="Carrier" evidence="5">
    <location>
        <begin position="1176"/>
        <end position="1251"/>
    </location>
</feature>
<dbReference type="EMBL" id="QGGL01000023">
    <property type="protein sequence ID" value="PWK05385.1"/>
    <property type="molecule type" value="Genomic_DNA"/>
</dbReference>
<feature type="region of interest" description="Disordered" evidence="4">
    <location>
        <begin position="1150"/>
        <end position="1173"/>
    </location>
</feature>
<dbReference type="InterPro" id="IPR020841">
    <property type="entry name" value="PKS_Beta-ketoAc_synthase_dom"/>
</dbReference>
<evidence type="ECO:0000313" key="7">
    <source>
        <dbReference type="EMBL" id="PWK05385.1"/>
    </source>
</evidence>
<evidence type="ECO:0000256" key="3">
    <source>
        <dbReference type="ARBA" id="ARBA00022679"/>
    </source>
</evidence>
<dbReference type="InterPro" id="IPR020806">
    <property type="entry name" value="PKS_PP-bd"/>
</dbReference>
<dbReference type="SUPFAM" id="SSF47336">
    <property type="entry name" value="ACP-like"/>
    <property type="match status" value="1"/>
</dbReference>
<evidence type="ECO:0000259" key="5">
    <source>
        <dbReference type="PROSITE" id="PS50075"/>
    </source>
</evidence>
<dbReference type="CDD" id="cd00833">
    <property type="entry name" value="PKS"/>
    <property type="match status" value="1"/>
</dbReference>
<dbReference type="InterPro" id="IPR016039">
    <property type="entry name" value="Thiolase-like"/>
</dbReference>
<organism evidence="7 8">
    <name type="scientific">Tumebacillus permanentifrigoris</name>
    <dbReference type="NCBI Taxonomy" id="378543"/>
    <lineage>
        <taxon>Bacteria</taxon>
        <taxon>Bacillati</taxon>
        <taxon>Bacillota</taxon>
        <taxon>Bacilli</taxon>
        <taxon>Bacillales</taxon>
        <taxon>Alicyclobacillaceae</taxon>
        <taxon>Tumebacillus</taxon>
    </lineage>
</organism>
<evidence type="ECO:0000256" key="4">
    <source>
        <dbReference type="SAM" id="MobiDB-lite"/>
    </source>
</evidence>
<dbReference type="InterPro" id="IPR036291">
    <property type="entry name" value="NAD(P)-bd_dom_sf"/>
</dbReference>
<comment type="caution">
    <text evidence="7">The sequence shown here is derived from an EMBL/GenBank/DDBJ whole genome shotgun (WGS) entry which is preliminary data.</text>
</comment>
<dbReference type="PROSITE" id="PS52004">
    <property type="entry name" value="KS3_2"/>
    <property type="match status" value="1"/>
</dbReference>